<gene>
    <name evidence="7" type="ORF">BB560_002882</name>
</gene>
<protein>
    <recommendedName>
        <fullName evidence="3">2'-phosphotransferase</fullName>
        <ecNumber evidence="3">2.7.1.160</ecNumber>
    </recommendedName>
</protein>
<comment type="caution">
    <text evidence="7">The sequence shown here is derived from an EMBL/GenBank/DDBJ whole genome shotgun (WGS) entry which is preliminary data.</text>
</comment>
<evidence type="ECO:0000256" key="4">
    <source>
        <dbReference type="ARBA" id="ARBA00022679"/>
    </source>
</evidence>
<dbReference type="PANTHER" id="PTHR12684:SF2">
    <property type="entry name" value="TRNA 2'-PHOSPHOTRANSFERASE 1"/>
    <property type="match status" value="1"/>
</dbReference>
<evidence type="ECO:0000313" key="7">
    <source>
        <dbReference type="EMBL" id="PVV02659.1"/>
    </source>
</evidence>
<dbReference type="Pfam" id="PF01885">
    <property type="entry name" value="PTS_2-RNA"/>
    <property type="match status" value="1"/>
</dbReference>
<keyword evidence="4" id="KW-0808">Transferase</keyword>
<organism evidence="7 8">
    <name type="scientific">Smittium megazygosporum</name>
    <dbReference type="NCBI Taxonomy" id="133381"/>
    <lineage>
        <taxon>Eukaryota</taxon>
        <taxon>Fungi</taxon>
        <taxon>Fungi incertae sedis</taxon>
        <taxon>Zoopagomycota</taxon>
        <taxon>Kickxellomycotina</taxon>
        <taxon>Harpellomycetes</taxon>
        <taxon>Harpellales</taxon>
        <taxon>Legeriomycetaceae</taxon>
        <taxon>Smittium</taxon>
    </lineage>
</organism>
<proteinExistence type="inferred from homology"/>
<dbReference type="FunFam" id="3.20.170.30:FF:000002">
    <property type="entry name" value="Phosphotransferase, putative"/>
    <property type="match status" value="1"/>
</dbReference>
<comment type="catalytic activity">
    <reaction evidence="6">
        <text>2'-phospho-[ligated tRNA] + NAD(+) = mature tRNA + ADP-alpha-D-ribose 1'',2''-cyclic phosphate + nicotinamide</text>
        <dbReference type="Rhea" id="RHEA:23324"/>
        <dbReference type="Rhea" id="RHEA-COMP:11106"/>
        <dbReference type="Rhea" id="RHEA-COMP:11107"/>
        <dbReference type="ChEBI" id="CHEBI:17154"/>
        <dbReference type="ChEBI" id="CHEBI:57540"/>
        <dbReference type="ChEBI" id="CHEBI:76596"/>
        <dbReference type="ChEBI" id="CHEBI:82883"/>
        <dbReference type="ChEBI" id="CHEBI:85027"/>
        <dbReference type="EC" id="2.7.1.160"/>
    </reaction>
</comment>
<dbReference type="InterPro" id="IPR042080">
    <property type="entry name" value="RNA_2'-PTrans_N"/>
</dbReference>
<dbReference type="Gene3D" id="1.10.10.970">
    <property type="entry name" value="RNA 2'-phosphotransferase, Tpt1/KptA family, N-terminal domain"/>
    <property type="match status" value="1"/>
</dbReference>
<evidence type="ECO:0000256" key="6">
    <source>
        <dbReference type="ARBA" id="ARBA00047949"/>
    </source>
</evidence>
<dbReference type="GO" id="GO:0006388">
    <property type="term" value="P:tRNA splicing, via endonucleolytic cleavage and ligation"/>
    <property type="evidence" value="ECO:0007669"/>
    <property type="project" value="TreeGrafter"/>
</dbReference>
<evidence type="ECO:0000256" key="3">
    <source>
        <dbReference type="ARBA" id="ARBA00012007"/>
    </source>
</evidence>
<dbReference type="AlphaFoldDB" id="A0A2T9ZDJ6"/>
<evidence type="ECO:0000256" key="2">
    <source>
        <dbReference type="ARBA" id="ARBA00009836"/>
    </source>
</evidence>
<evidence type="ECO:0000313" key="8">
    <source>
        <dbReference type="Proteomes" id="UP000245609"/>
    </source>
</evidence>
<sequence>MKKLYSELSPKDLSRYSRFMSSVLRHNASAHRLEMDPDGGVKLADFAKLPRFNNELSDPADVILKIVQYDNKKRYSIYKKAQGDFIRANQGHSIKLSEPPLRRVTSSTEIPVAVHGTFLDKWEKIKMLGLSRMNRQHIHLSPGMPGNSGVISGMRSNATVFIFIDTKKALDDSIPFFISDNNVILTPGNQDGLLPSTYFQRVEFANKK</sequence>
<accession>A0A2T9ZDJ6</accession>
<dbReference type="InterPro" id="IPR042081">
    <property type="entry name" value="RNA_2'-PTrans_C"/>
</dbReference>
<evidence type="ECO:0000256" key="1">
    <source>
        <dbReference type="ARBA" id="ARBA00003343"/>
    </source>
</evidence>
<keyword evidence="8" id="KW-1185">Reference proteome</keyword>
<dbReference type="InterPro" id="IPR002745">
    <property type="entry name" value="Ptrans_KptA/Tpt1"/>
</dbReference>
<dbReference type="SUPFAM" id="SSF56399">
    <property type="entry name" value="ADP-ribosylation"/>
    <property type="match status" value="1"/>
</dbReference>
<name>A0A2T9ZDJ6_9FUNG</name>
<comment type="similarity">
    <text evidence="2">Belongs to the KptA/TPT1 family.</text>
</comment>
<dbReference type="STRING" id="133381.A0A2T9ZDJ6"/>
<dbReference type="OrthoDB" id="419694at2759"/>
<dbReference type="EC" id="2.7.1.160" evidence="3"/>
<evidence type="ECO:0000256" key="5">
    <source>
        <dbReference type="ARBA" id="ARBA00023027"/>
    </source>
</evidence>
<dbReference type="GO" id="GO:0000215">
    <property type="term" value="F:tRNA 2'-phosphotransferase activity"/>
    <property type="evidence" value="ECO:0007669"/>
    <property type="project" value="UniProtKB-EC"/>
</dbReference>
<dbReference type="PANTHER" id="PTHR12684">
    <property type="entry name" value="PUTATIVE PHOSPHOTRANSFERASE"/>
    <property type="match status" value="1"/>
</dbReference>
<keyword evidence="5" id="KW-0520">NAD</keyword>
<dbReference type="Gene3D" id="3.20.170.30">
    <property type="match status" value="1"/>
</dbReference>
<dbReference type="Proteomes" id="UP000245609">
    <property type="component" value="Unassembled WGS sequence"/>
</dbReference>
<reference evidence="7 8" key="1">
    <citation type="journal article" date="2018" name="MBio">
        <title>Comparative Genomics Reveals the Core Gene Toolbox for the Fungus-Insect Symbiosis.</title>
        <authorList>
            <person name="Wang Y."/>
            <person name="Stata M."/>
            <person name="Wang W."/>
            <person name="Stajich J.E."/>
            <person name="White M.M."/>
            <person name="Moncalvo J.M."/>
        </authorList>
    </citation>
    <scope>NUCLEOTIDE SEQUENCE [LARGE SCALE GENOMIC DNA]</scope>
    <source>
        <strain evidence="7 8">SC-DP-2</strain>
    </source>
</reference>
<comment type="function">
    <text evidence="1">Catalyzes the last step of tRNA splicing, the transfer of the splice junction 2'-phosphate from ligated tRNA to NAD to produce ADP-ribose 1''-2'' cyclic phosphate.</text>
</comment>
<dbReference type="EMBL" id="MBFS01000366">
    <property type="protein sequence ID" value="PVV02659.1"/>
    <property type="molecule type" value="Genomic_DNA"/>
</dbReference>